<dbReference type="InterPro" id="IPR018060">
    <property type="entry name" value="HTH_AraC"/>
</dbReference>
<dbReference type="Pfam" id="PF12833">
    <property type="entry name" value="HTH_18"/>
    <property type="match status" value="1"/>
</dbReference>
<gene>
    <name evidence="5" type="ORF">DC430_00850</name>
</gene>
<evidence type="ECO:0000256" key="2">
    <source>
        <dbReference type="ARBA" id="ARBA00023125"/>
    </source>
</evidence>
<dbReference type="PROSITE" id="PS01124">
    <property type="entry name" value="HTH_ARAC_FAMILY_2"/>
    <property type="match status" value="1"/>
</dbReference>
<dbReference type="Proteomes" id="UP000244335">
    <property type="component" value="Unassembled WGS sequence"/>
</dbReference>
<dbReference type="AlphaFoldDB" id="A0AA92C5K8"/>
<dbReference type="PANTHER" id="PTHR46796:SF2">
    <property type="entry name" value="TRANSCRIPTIONAL REGULATORY PROTEIN"/>
    <property type="match status" value="1"/>
</dbReference>
<name>A0AA92C5K8_RHIRH</name>
<evidence type="ECO:0000256" key="3">
    <source>
        <dbReference type="ARBA" id="ARBA00023163"/>
    </source>
</evidence>
<keyword evidence="2" id="KW-0238">DNA-binding</keyword>
<dbReference type="EMBL" id="QDFR01000001">
    <property type="protein sequence ID" value="PVE56379.1"/>
    <property type="molecule type" value="Genomic_DNA"/>
</dbReference>
<dbReference type="InterPro" id="IPR050204">
    <property type="entry name" value="AraC_XylS_family_regulators"/>
</dbReference>
<dbReference type="RefSeq" id="WP_116493716.1">
    <property type="nucleotide sequence ID" value="NZ_QDFR01000001.1"/>
</dbReference>
<proteinExistence type="predicted"/>
<dbReference type="InterPro" id="IPR035418">
    <property type="entry name" value="AraC-bd_2"/>
</dbReference>
<evidence type="ECO:0000313" key="5">
    <source>
        <dbReference type="EMBL" id="PVE56379.1"/>
    </source>
</evidence>
<keyword evidence="3" id="KW-0804">Transcription</keyword>
<dbReference type="GO" id="GO:0043565">
    <property type="term" value="F:sequence-specific DNA binding"/>
    <property type="evidence" value="ECO:0007669"/>
    <property type="project" value="InterPro"/>
</dbReference>
<dbReference type="Pfam" id="PF14525">
    <property type="entry name" value="AraC_binding_2"/>
    <property type="match status" value="1"/>
</dbReference>
<reference evidence="5 6" key="1">
    <citation type="submission" date="2018-04" db="EMBL/GenBank/DDBJ databases">
        <authorList>
            <person name="Hagen T."/>
        </authorList>
    </citation>
    <scope>NUCLEOTIDE SEQUENCE [LARGE SCALE GENOMIC DNA]</scope>
    <source>
        <strain evidence="5 6">TPD7009</strain>
    </source>
</reference>
<dbReference type="PANTHER" id="PTHR46796">
    <property type="entry name" value="HTH-TYPE TRANSCRIPTIONAL ACTIVATOR RHAS-RELATED"/>
    <property type="match status" value="1"/>
</dbReference>
<dbReference type="Gene3D" id="1.10.10.60">
    <property type="entry name" value="Homeodomain-like"/>
    <property type="match status" value="1"/>
</dbReference>
<dbReference type="SUPFAM" id="SSF46689">
    <property type="entry name" value="Homeodomain-like"/>
    <property type="match status" value="1"/>
</dbReference>
<feature type="domain" description="HTH araC/xylS-type" evidence="4">
    <location>
        <begin position="142"/>
        <end position="240"/>
    </location>
</feature>
<evidence type="ECO:0000259" key="4">
    <source>
        <dbReference type="PROSITE" id="PS01124"/>
    </source>
</evidence>
<dbReference type="InterPro" id="IPR014710">
    <property type="entry name" value="RmlC-like_jellyroll"/>
</dbReference>
<dbReference type="SMART" id="SM00342">
    <property type="entry name" value="HTH_ARAC"/>
    <property type="match status" value="1"/>
</dbReference>
<comment type="caution">
    <text evidence="5">The sequence shown here is derived from an EMBL/GenBank/DDBJ whole genome shotgun (WGS) entry which is preliminary data.</text>
</comment>
<dbReference type="InterPro" id="IPR009057">
    <property type="entry name" value="Homeodomain-like_sf"/>
</dbReference>
<dbReference type="GO" id="GO:0003700">
    <property type="term" value="F:DNA-binding transcription factor activity"/>
    <property type="evidence" value="ECO:0007669"/>
    <property type="project" value="InterPro"/>
</dbReference>
<dbReference type="Gene3D" id="2.60.120.10">
    <property type="entry name" value="Jelly Rolls"/>
    <property type="match status" value="1"/>
</dbReference>
<keyword evidence="1" id="KW-0805">Transcription regulation</keyword>
<organism evidence="5 6">
    <name type="scientific">Rhizobium rhizogenes</name>
    <name type="common">Agrobacterium rhizogenes</name>
    <dbReference type="NCBI Taxonomy" id="359"/>
    <lineage>
        <taxon>Bacteria</taxon>
        <taxon>Pseudomonadati</taxon>
        <taxon>Pseudomonadota</taxon>
        <taxon>Alphaproteobacteria</taxon>
        <taxon>Hyphomicrobiales</taxon>
        <taxon>Rhizobiaceae</taxon>
        <taxon>Rhizobium/Agrobacterium group</taxon>
        <taxon>Rhizobium</taxon>
    </lineage>
</organism>
<evidence type="ECO:0000313" key="6">
    <source>
        <dbReference type="Proteomes" id="UP000244335"/>
    </source>
</evidence>
<sequence length="243" mass="27111">MQAASVDLRSYSKEWPEERHAFVQIVVPLQGSMDIEVGGLQQRLSTSKAVLITGNIKHSIVTSDNNRSLIVDLDERYVPEATLERFSNRPFIDLTNRSSSVARHMRRFIHDGEHDASSTRLWAELLVGSFADERADIASRLLTLKALIEIDPFQPWTVERMASEVEISTSRLHALFLDYFDATPHALLADVRMKKICALLSGSSLPIAEIATRAGFSDQTALTRAMKKSLGTTPAAYRRNAIS</sequence>
<accession>A0AA92C5K8</accession>
<evidence type="ECO:0000256" key="1">
    <source>
        <dbReference type="ARBA" id="ARBA00023015"/>
    </source>
</evidence>
<protein>
    <submittedName>
        <fullName evidence="5">AraC family transcriptional regulator</fullName>
    </submittedName>
</protein>